<accession>A0A1K0IMR9</accession>
<protein>
    <submittedName>
        <fullName evidence="1">Uncharacterized protein</fullName>
    </submittedName>
</protein>
<reference evidence="1" key="1">
    <citation type="submission" date="2016-09" db="EMBL/GenBank/DDBJ databases">
        <authorList>
            <person name="Capua I."/>
            <person name="De Benedictis P."/>
            <person name="Joannis T."/>
            <person name="Lombin L.H."/>
            <person name="Cattoli G."/>
        </authorList>
    </citation>
    <scope>NUCLEOTIDE SEQUENCE</scope>
    <source>
        <strain evidence="1">B9</strain>
    </source>
</reference>
<evidence type="ECO:0000313" key="1">
    <source>
        <dbReference type="EMBL" id="SCU87628.1"/>
    </source>
</evidence>
<proteinExistence type="predicted"/>
<gene>
    <name evidence="1" type="ORF">CNECB9_4730001</name>
</gene>
<organism evidence="1">
    <name type="scientific">Cupriavidus necator</name>
    <name type="common">Alcaligenes eutrophus</name>
    <name type="synonym">Ralstonia eutropha</name>
    <dbReference type="NCBI Taxonomy" id="106590"/>
    <lineage>
        <taxon>Bacteria</taxon>
        <taxon>Pseudomonadati</taxon>
        <taxon>Pseudomonadota</taxon>
        <taxon>Betaproteobacteria</taxon>
        <taxon>Burkholderiales</taxon>
        <taxon>Burkholderiaceae</taxon>
        <taxon>Cupriavidus</taxon>
    </lineage>
</organism>
<name>A0A1K0IMR9_CUPNE</name>
<dbReference type="AlphaFoldDB" id="A0A1K0IMR9"/>
<dbReference type="EMBL" id="FMSH01000416">
    <property type="protein sequence ID" value="SCU87628.1"/>
    <property type="molecule type" value="Genomic_DNA"/>
</dbReference>
<sequence length="29" mass="3225">MMEHGSIVERFAASELEAKMPVLHELLGV</sequence>